<keyword evidence="9" id="KW-0449">Lipoprotein</keyword>
<dbReference type="CDD" id="cd03255">
    <property type="entry name" value="ABC_MJ0796_LolCDE_FtsE"/>
    <property type="match status" value="1"/>
</dbReference>
<evidence type="ECO:0000256" key="7">
    <source>
        <dbReference type="ARBA" id="ARBA00023136"/>
    </source>
</evidence>
<evidence type="ECO:0000313" key="10">
    <source>
        <dbReference type="Proteomes" id="UP000280842"/>
    </source>
</evidence>
<evidence type="ECO:0000313" key="9">
    <source>
        <dbReference type="EMBL" id="RMA96182.1"/>
    </source>
</evidence>
<dbReference type="GO" id="GO:0016887">
    <property type="term" value="F:ATP hydrolysis activity"/>
    <property type="evidence" value="ECO:0007669"/>
    <property type="project" value="InterPro"/>
</dbReference>
<keyword evidence="3" id="KW-1003">Cell membrane</keyword>
<dbReference type="RefSeq" id="WP_121923311.1">
    <property type="nucleotide sequence ID" value="NZ_REFO01000012.1"/>
</dbReference>
<dbReference type="FunFam" id="3.40.50.300:FF:000230">
    <property type="entry name" value="Lipoprotein-releasing system ATP-binding protein LolD"/>
    <property type="match status" value="1"/>
</dbReference>
<dbReference type="GO" id="GO:0005524">
    <property type="term" value="F:ATP binding"/>
    <property type="evidence" value="ECO:0007669"/>
    <property type="project" value="UniProtKB-KW"/>
</dbReference>
<dbReference type="Gene3D" id="3.40.50.300">
    <property type="entry name" value="P-loop containing nucleotide triphosphate hydrolases"/>
    <property type="match status" value="1"/>
</dbReference>
<keyword evidence="5 9" id="KW-0067">ATP-binding</keyword>
<dbReference type="EMBL" id="REFO01000012">
    <property type="protein sequence ID" value="RMA96182.1"/>
    <property type="molecule type" value="Genomic_DNA"/>
</dbReference>
<organism evidence="9 10">
    <name type="scientific">Hydrogenothermus marinus</name>
    <dbReference type="NCBI Taxonomy" id="133270"/>
    <lineage>
        <taxon>Bacteria</taxon>
        <taxon>Pseudomonadati</taxon>
        <taxon>Aquificota</taxon>
        <taxon>Aquificia</taxon>
        <taxon>Aquificales</taxon>
        <taxon>Hydrogenothermaceae</taxon>
        <taxon>Hydrogenothermus</taxon>
    </lineage>
</organism>
<evidence type="ECO:0000256" key="3">
    <source>
        <dbReference type="ARBA" id="ARBA00022475"/>
    </source>
</evidence>
<feature type="domain" description="ABC transporter" evidence="8">
    <location>
        <begin position="4"/>
        <end position="226"/>
    </location>
</feature>
<keyword evidence="6" id="KW-1278">Translocase</keyword>
<sequence>MAFIKVENLKKIYKTEEGQVEALKGINFQAEKGSMIAIMGPSGSGKSTFLHLIGAIDKPTEGKVFIDGKDIYSISEEQLALFRNKKLGFVFQFHYLLPEFTALENVAMPMLIYENNEKKPYEKAKDILKKLNLEDRLNHKPSQLSGGQQQRVAIARALINNPEIIIADEPTGNLDSENSRIVMEILKNLNKEHNVSIIIATHDIDIARYCNDIYYMKDGLLYDYYS</sequence>
<comment type="caution">
    <text evidence="9">The sequence shown here is derived from an EMBL/GenBank/DDBJ whole genome shotgun (WGS) entry which is preliminary data.</text>
</comment>
<dbReference type="PANTHER" id="PTHR42798">
    <property type="entry name" value="LIPOPROTEIN-RELEASING SYSTEM ATP-BINDING PROTEIN LOLD"/>
    <property type="match status" value="1"/>
</dbReference>
<dbReference type="InterPro" id="IPR017871">
    <property type="entry name" value="ABC_transporter-like_CS"/>
</dbReference>
<evidence type="ECO:0000256" key="5">
    <source>
        <dbReference type="ARBA" id="ARBA00022840"/>
    </source>
</evidence>
<keyword evidence="10" id="KW-1185">Reference proteome</keyword>
<dbReference type="InterPro" id="IPR027417">
    <property type="entry name" value="P-loop_NTPase"/>
</dbReference>
<name>A0A3M0BZS3_9AQUI</name>
<gene>
    <name evidence="9" type="ORF">CLV39_1199</name>
</gene>
<evidence type="ECO:0000256" key="2">
    <source>
        <dbReference type="ARBA" id="ARBA00022448"/>
    </source>
</evidence>
<dbReference type="GO" id="GO:0089705">
    <property type="term" value="P:protein localization to outer membrane"/>
    <property type="evidence" value="ECO:0007669"/>
    <property type="project" value="UniProtKB-ARBA"/>
</dbReference>
<evidence type="ECO:0000256" key="1">
    <source>
        <dbReference type="ARBA" id="ARBA00005417"/>
    </source>
</evidence>
<dbReference type="AlphaFoldDB" id="A0A3M0BZS3"/>
<keyword evidence="7" id="KW-0472">Membrane</keyword>
<evidence type="ECO:0000259" key="8">
    <source>
        <dbReference type="PROSITE" id="PS50893"/>
    </source>
</evidence>
<dbReference type="PANTHER" id="PTHR42798:SF7">
    <property type="entry name" value="ALPHA-D-RIBOSE 1-METHYLPHOSPHONATE 5-TRIPHOSPHATE SYNTHASE SUBUNIT PHNL"/>
    <property type="match status" value="1"/>
</dbReference>
<reference evidence="9 10" key="1">
    <citation type="submission" date="2018-10" db="EMBL/GenBank/DDBJ databases">
        <title>Genomic Encyclopedia of Archaeal and Bacterial Type Strains, Phase II (KMG-II): from individual species to whole genera.</title>
        <authorList>
            <person name="Goeker M."/>
        </authorList>
    </citation>
    <scope>NUCLEOTIDE SEQUENCE [LARGE SCALE GENOMIC DNA]</scope>
    <source>
        <strain evidence="9 10">VM1</strain>
    </source>
</reference>
<accession>A0A3M0BZS3</accession>
<dbReference type="SMART" id="SM00382">
    <property type="entry name" value="AAA"/>
    <property type="match status" value="1"/>
</dbReference>
<dbReference type="SUPFAM" id="SSF52540">
    <property type="entry name" value="P-loop containing nucleoside triphosphate hydrolases"/>
    <property type="match status" value="1"/>
</dbReference>
<comment type="similarity">
    <text evidence="1">Belongs to the ABC transporter superfamily.</text>
</comment>
<dbReference type="GO" id="GO:0044874">
    <property type="term" value="P:lipoprotein localization to outer membrane"/>
    <property type="evidence" value="ECO:0007669"/>
    <property type="project" value="UniProtKB-ARBA"/>
</dbReference>
<evidence type="ECO:0000256" key="6">
    <source>
        <dbReference type="ARBA" id="ARBA00022967"/>
    </source>
</evidence>
<keyword evidence="2" id="KW-0813">Transport</keyword>
<dbReference type="InterPro" id="IPR003439">
    <property type="entry name" value="ABC_transporter-like_ATP-bd"/>
</dbReference>
<dbReference type="Pfam" id="PF00005">
    <property type="entry name" value="ABC_tran"/>
    <property type="match status" value="1"/>
</dbReference>
<dbReference type="InterPro" id="IPR017911">
    <property type="entry name" value="MacB-like_ATP-bd"/>
</dbReference>
<protein>
    <submittedName>
        <fullName evidence="9">Putative ABC transport system ATP-binding protein/lipoprotein-releasing system ATP-binding protein</fullName>
    </submittedName>
</protein>
<dbReference type="OrthoDB" id="9802264at2"/>
<dbReference type="PROSITE" id="PS00211">
    <property type="entry name" value="ABC_TRANSPORTER_1"/>
    <property type="match status" value="1"/>
</dbReference>
<keyword evidence="4" id="KW-0547">Nucleotide-binding</keyword>
<proteinExistence type="inferred from homology"/>
<dbReference type="Proteomes" id="UP000280842">
    <property type="component" value="Unassembled WGS sequence"/>
</dbReference>
<dbReference type="InterPro" id="IPR003593">
    <property type="entry name" value="AAA+_ATPase"/>
</dbReference>
<dbReference type="PROSITE" id="PS50893">
    <property type="entry name" value="ABC_TRANSPORTER_2"/>
    <property type="match status" value="1"/>
</dbReference>
<evidence type="ECO:0000256" key="4">
    <source>
        <dbReference type="ARBA" id="ARBA00022741"/>
    </source>
</evidence>